<evidence type="ECO:0000256" key="8">
    <source>
        <dbReference type="ARBA" id="ARBA00023136"/>
    </source>
</evidence>
<protein>
    <recommendedName>
        <fullName evidence="10">Cation/H+ exchanger transmembrane domain-containing protein</fullName>
    </recommendedName>
</protein>
<reference evidence="11" key="1">
    <citation type="submission" date="2023-03" db="EMBL/GenBank/DDBJ databases">
        <title>Amycolatopsis taiwanensis NBRC 103393.</title>
        <authorList>
            <person name="Ichikawa N."/>
            <person name="Sato H."/>
            <person name="Tonouchi N."/>
        </authorList>
    </citation>
    <scope>NUCLEOTIDE SEQUENCE</scope>
    <source>
        <strain evidence="11">NBRC 103393</strain>
    </source>
</reference>
<evidence type="ECO:0000256" key="5">
    <source>
        <dbReference type="ARBA" id="ARBA00022692"/>
    </source>
</evidence>
<feature type="transmembrane region" description="Helical" evidence="9">
    <location>
        <begin position="78"/>
        <end position="99"/>
    </location>
</feature>
<feature type="transmembrane region" description="Helical" evidence="9">
    <location>
        <begin position="164"/>
        <end position="185"/>
    </location>
</feature>
<evidence type="ECO:0000256" key="7">
    <source>
        <dbReference type="ARBA" id="ARBA00023065"/>
    </source>
</evidence>
<feature type="transmembrane region" description="Helical" evidence="9">
    <location>
        <begin position="340"/>
        <end position="360"/>
    </location>
</feature>
<dbReference type="EMBL" id="BSTI01000023">
    <property type="protein sequence ID" value="GLY70460.1"/>
    <property type="molecule type" value="Genomic_DNA"/>
</dbReference>
<evidence type="ECO:0000313" key="11">
    <source>
        <dbReference type="EMBL" id="GLY70460.1"/>
    </source>
</evidence>
<keyword evidence="3" id="KW-0813">Transport</keyword>
<evidence type="ECO:0000256" key="3">
    <source>
        <dbReference type="ARBA" id="ARBA00022448"/>
    </source>
</evidence>
<feature type="transmembrane region" description="Helical" evidence="9">
    <location>
        <begin position="282"/>
        <end position="301"/>
    </location>
</feature>
<evidence type="ECO:0000256" key="1">
    <source>
        <dbReference type="ARBA" id="ARBA00004141"/>
    </source>
</evidence>
<dbReference type="RefSeq" id="WP_285489646.1">
    <property type="nucleotide sequence ID" value="NZ_BSTI01000023.1"/>
</dbReference>
<name>A0A9W6VJ85_9PSEU</name>
<dbReference type="InterPro" id="IPR038770">
    <property type="entry name" value="Na+/solute_symporter_sf"/>
</dbReference>
<comment type="subcellular location">
    <subcellularLocation>
        <location evidence="1">Membrane</location>
        <topology evidence="1">Multi-pass membrane protein</topology>
    </subcellularLocation>
</comment>
<dbReference type="InterPro" id="IPR006153">
    <property type="entry name" value="Cation/H_exchanger_TM"/>
</dbReference>
<feature type="transmembrane region" description="Helical" evidence="9">
    <location>
        <begin position="105"/>
        <end position="124"/>
    </location>
</feature>
<keyword evidence="12" id="KW-1185">Reference proteome</keyword>
<keyword evidence="4" id="KW-0050">Antiport</keyword>
<proteinExistence type="inferred from homology"/>
<keyword evidence="7" id="KW-0406">Ion transport</keyword>
<dbReference type="GO" id="GO:1902600">
    <property type="term" value="P:proton transmembrane transport"/>
    <property type="evidence" value="ECO:0007669"/>
    <property type="project" value="InterPro"/>
</dbReference>
<feature type="transmembrane region" description="Helical" evidence="9">
    <location>
        <begin position="251"/>
        <end position="270"/>
    </location>
</feature>
<dbReference type="PANTHER" id="PTHR43562">
    <property type="entry name" value="NAPA-TYPE SODIUM/HYDROGEN ANTIPORTER"/>
    <property type="match status" value="1"/>
</dbReference>
<feature type="transmembrane region" description="Helical" evidence="9">
    <location>
        <begin position="307"/>
        <end position="328"/>
    </location>
</feature>
<comment type="caution">
    <text evidence="11">The sequence shown here is derived from an EMBL/GenBank/DDBJ whole genome shotgun (WGS) entry which is preliminary data.</text>
</comment>
<dbReference type="AlphaFoldDB" id="A0A9W6VJ85"/>
<evidence type="ECO:0000313" key="12">
    <source>
        <dbReference type="Proteomes" id="UP001165136"/>
    </source>
</evidence>
<sequence length="374" mass="37736">MAGLAGPLLATYRRARIPVVTGEIVAGVLVGRTGFGWVNPDEPVLSFLASAGFALVMLVAGSHVPLRHPALRQALGRGTLLAVVTAVLAVPAGLGIAVFAGVEHAALYAVLLASSSAALVMPVIDELGLTGAPVLATIVQVALADTVCIVAVPLTVDPARAGHAALGALAVIAAGGAGFVIVLGLRRRGVLERVQRLSHERAFGLELRSELILLFLLAGLAQALDVSVMLAGFVSGLALSAQGEPRRLAGQLFAVTDGFLGPVFFVWLGASLDLRPLVARPTMLVLMAMLAAGTVVVHAAVRLLRQPLPLAVLAGAQLGVPIAAVTIGTRGRLLAPGEGGAILTAALVSVAVTGFAAATAGRAEHPEDGPGDGE</sequence>
<dbReference type="GO" id="GO:0016020">
    <property type="term" value="C:membrane"/>
    <property type="evidence" value="ECO:0007669"/>
    <property type="project" value="UniProtKB-SubCell"/>
</dbReference>
<keyword evidence="5 9" id="KW-0812">Transmembrane</keyword>
<dbReference type="Pfam" id="PF00999">
    <property type="entry name" value="Na_H_Exchanger"/>
    <property type="match status" value="1"/>
</dbReference>
<evidence type="ECO:0000259" key="10">
    <source>
        <dbReference type="Pfam" id="PF00999"/>
    </source>
</evidence>
<evidence type="ECO:0000256" key="6">
    <source>
        <dbReference type="ARBA" id="ARBA00022989"/>
    </source>
</evidence>
<dbReference type="Proteomes" id="UP001165136">
    <property type="component" value="Unassembled WGS sequence"/>
</dbReference>
<evidence type="ECO:0000256" key="9">
    <source>
        <dbReference type="SAM" id="Phobius"/>
    </source>
</evidence>
<dbReference type="PANTHER" id="PTHR43562:SF1">
    <property type="entry name" value="NA(+)_H(+) ANTIPORTER YJBQ-RELATED"/>
    <property type="match status" value="1"/>
</dbReference>
<organism evidence="11 12">
    <name type="scientific">Amycolatopsis taiwanensis</name>
    <dbReference type="NCBI Taxonomy" id="342230"/>
    <lineage>
        <taxon>Bacteria</taxon>
        <taxon>Bacillati</taxon>
        <taxon>Actinomycetota</taxon>
        <taxon>Actinomycetes</taxon>
        <taxon>Pseudonocardiales</taxon>
        <taxon>Pseudonocardiaceae</taxon>
        <taxon>Amycolatopsis</taxon>
    </lineage>
</organism>
<feature type="transmembrane region" description="Helical" evidence="9">
    <location>
        <begin position="44"/>
        <end position="66"/>
    </location>
</feature>
<dbReference type="GO" id="GO:0015297">
    <property type="term" value="F:antiporter activity"/>
    <property type="evidence" value="ECO:0007669"/>
    <property type="project" value="UniProtKB-KW"/>
</dbReference>
<keyword evidence="6 9" id="KW-1133">Transmembrane helix</keyword>
<evidence type="ECO:0000256" key="4">
    <source>
        <dbReference type="ARBA" id="ARBA00022449"/>
    </source>
</evidence>
<accession>A0A9W6VJ85</accession>
<keyword evidence="8 9" id="KW-0472">Membrane</keyword>
<feature type="domain" description="Cation/H+ exchanger transmembrane" evidence="10">
    <location>
        <begin position="8"/>
        <end position="356"/>
    </location>
</feature>
<gene>
    <name evidence="11" type="ORF">Atai01_70790</name>
</gene>
<comment type="similarity">
    <text evidence="2">Belongs to the monovalent cation:proton antiporter 2 (CPA2) transporter (TC 2.A.37) family.</text>
</comment>
<feature type="transmembrane region" description="Helical" evidence="9">
    <location>
        <begin position="131"/>
        <end position="152"/>
    </location>
</feature>
<evidence type="ECO:0000256" key="2">
    <source>
        <dbReference type="ARBA" id="ARBA00005551"/>
    </source>
</evidence>
<feature type="transmembrane region" description="Helical" evidence="9">
    <location>
        <begin position="211"/>
        <end position="239"/>
    </location>
</feature>
<dbReference type="Gene3D" id="1.20.1530.20">
    <property type="match status" value="1"/>
</dbReference>